<evidence type="ECO:0000256" key="14">
    <source>
        <dbReference type="SAM" id="MobiDB-lite"/>
    </source>
</evidence>
<proteinExistence type="inferred from homology"/>
<protein>
    <recommendedName>
        <fullName evidence="5">EKC/KEOPS complex subunit GON7</fullName>
    </recommendedName>
</protein>
<evidence type="ECO:0000256" key="13">
    <source>
        <dbReference type="ARBA" id="ARBA00025393"/>
    </source>
</evidence>
<dbReference type="GeneID" id="59323471"/>
<feature type="compositionally biased region" description="Basic and acidic residues" evidence="14">
    <location>
        <begin position="47"/>
        <end position="59"/>
    </location>
</feature>
<feature type="region of interest" description="Disordered" evidence="14">
    <location>
        <begin position="90"/>
        <end position="129"/>
    </location>
</feature>
<evidence type="ECO:0000256" key="3">
    <source>
        <dbReference type="ARBA" id="ARBA00008529"/>
    </source>
</evidence>
<dbReference type="GO" id="GO:0000781">
    <property type="term" value="C:chromosome, telomeric region"/>
    <property type="evidence" value="ECO:0007669"/>
    <property type="project" value="UniProtKB-SubCell"/>
</dbReference>
<organism evidence="15 16">
    <name type="scientific">Torulaspora globosa</name>
    <dbReference type="NCBI Taxonomy" id="48254"/>
    <lineage>
        <taxon>Eukaryota</taxon>
        <taxon>Fungi</taxon>
        <taxon>Dikarya</taxon>
        <taxon>Ascomycota</taxon>
        <taxon>Saccharomycotina</taxon>
        <taxon>Saccharomycetes</taxon>
        <taxon>Saccharomycetales</taxon>
        <taxon>Saccharomycetaceae</taxon>
        <taxon>Torulaspora</taxon>
    </lineage>
</organism>
<evidence type="ECO:0000313" key="15">
    <source>
        <dbReference type="EMBL" id="QLL30374.1"/>
    </source>
</evidence>
<keyword evidence="10" id="KW-0010">Activator</keyword>
<keyword evidence="9" id="KW-0805">Transcription regulation</keyword>
<dbReference type="Proteomes" id="UP000515788">
    <property type="component" value="Chromosome 1"/>
</dbReference>
<feature type="compositionally biased region" description="Acidic residues" evidence="14">
    <location>
        <begin position="118"/>
        <end position="129"/>
    </location>
</feature>
<feature type="region of interest" description="Disordered" evidence="14">
    <location>
        <begin position="27"/>
        <end position="59"/>
    </location>
</feature>
<evidence type="ECO:0000256" key="4">
    <source>
        <dbReference type="ARBA" id="ARBA00011534"/>
    </source>
</evidence>
<dbReference type="GO" id="GO:0005634">
    <property type="term" value="C:nucleus"/>
    <property type="evidence" value="ECO:0007669"/>
    <property type="project" value="UniProtKB-SubCell"/>
</dbReference>
<dbReference type="InterPro" id="IPR014849">
    <property type="entry name" value="EKC/KEOPS_Gon7"/>
</dbReference>
<dbReference type="KEGG" id="tgb:HG536_0A01910"/>
<gene>
    <name evidence="15" type="ORF">HG536_0A01910</name>
</gene>
<dbReference type="OrthoDB" id="2288868at2759"/>
<evidence type="ECO:0000256" key="12">
    <source>
        <dbReference type="ARBA" id="ARBA00023242"/>
    </source>
</evidence>
<evidence type="ECO:0000256" key="6">
    <source>
        <dbReference type="ARBA" id="ARBA00022454"/>
    </source>
</evidence>
<dbReference type="AlphaFoldDB" id="A0A7G3ZA38"/>
<evidence type="ECO:0000256" key="11">
    <source>
        <dbReference type="ARBA" id="ARBA00023163"/>
    </source>
</evidence>
<evidence type="ECO:0000256" key="1">
    <source>
        <dbReference type="ARBA" id="ARBA00004123"/>
    </source>
</evidence>
<keyword evidence="8" id="KW-0779">Telomere</keyword>
<keyword evidence="12" id="KW-0539">Nucleus</keyword>
<keyword evidence="7" id="KW-0819">tRNA processing</keyword>
<evidence type="ECO:0000256" key="5">
    <source>
        <dbReference type="ARBA" id="ARBA00019746"/>
    </source>
</evidence>
<comment type="subunit">
    <text evidence="4">Component of the EKC/KEOPS complex composed of at least BUD32, CGI121, GON7, KAE1 and PCC1; the whole complex dimerizes.</text>
</comment>
<sequence length="129" mass="14209">MLLPTAKYCGSDAETVKFEVNPADARYQTTDGRTTGASPYVLNAGQVDRDRPSEPRRDANGKITALGELRTRLTGLQDDINEFLTQRMELAKGKKPKLQGNQAKQEERIENEIKELLDGGDGEDDADGL</sequence>
<evidence type="ECO:0000256" key="10">
    <source>
        <dbReference type="ARBA" id="ARBA00023159"/>
    </source>
</evidence>
<feature type="compositionally biased region" description="Polar residues" evidence="14">
    <location>
        <begin position="27"/>
        <end position="37"/>
    </location>
</feature>
<name>A0A7G3ZA38_9SACH</name>
<keyword evidence="11" id="KW-0804">Transcription</keyword>
<evidence type="ECO:0000256" key="7">
    <source>
        <dbReference type="ARBA" id="ARBA00022694"/>
    </source>
</evidence>
<dbReference type="EMBL" id="CP059246">
    <property type="protein sequence ID" value="QLL30374.1"/>
    <property type="molecule type" value="Genomic_DNA"/>
</dbReference>
<evidence type="ECO:0000256" key="2">
    <source>
        <dbReference type="ARBA" id="ARBA00004574"/>
    </source>
</evidence>
<accession>A0A7G3ZA38</accession>
<feature type="compositionally biased region" description="Basic and acidic residues" evidence="14">
    <location>
        <begin position="104"/>
        <end position="117"/>
    </location>
</feature>
<comment type="similarity">
    <text evidence="3">Belongs to the GON7 family.</text>
</comment>
<keyword evidence="6" id="KW-0158">Chromosome</keyword>
<evidence type="ECO:0000256" key="9">
    <source>
        <dbReference type="ARBA" id="ARBA00023015"/>
    </source>
</evidence>
<reference evidence="15 16" key="1">
    <citation type="submission" date="2020-06" db="EMBL/GenBank/DDBJ databases">
        <title>The yeast mating-type switching endonuclease HO is a domesticated member of an unorthodox homing genetic element family.</title>
        <authorList>
            <person name="Coughlan A.Y."/>
            <person name="Lombardi L."/>
            <person name="Braun-Galleani S."/>
            <person name="Martos A.R."/>
            <person name="Galeote V."/>
            <person name="Bigey F."/>
            <person name="Dequin S."/>
            <person name="Byrne K.P."/>
            <person name="Wolfe K.H."/>
        </authorList>
    </citation>
    <scope>NUCLEOTIDE SEQUENCE [LARGE SCALE GENOMIC DNA]</scope>
    <source>
        <strain evidence="15 16">CBS764</strain>
    </source>
</reference>
<dbReference type="Pfam" id="PF08738">
    <property type="entry name" value="Gon7"/>
    <property type="match status" value="1"/>
</dbReference>
<keyword evidence="16" id="KW-1185">Reference proteome</keyword>
<comment type="subcellular location">
    <subcellularLocation>
        <location evidence="2">Chromosome</location>
        <location evidence="2">Telomere</location>
    </subcellularLocation>
    <subcellularLocation>
        <location evidence="1">Nucleus</location>
    </subcellularLocation>
</comment>
<comment type="function">
    <text evidence="13">Component of the EKC/KEOPS complex that is required for the formation of a threonylcarbamoyl group on adenosine at position 37 (t(6)A37) in tRNAs that read codons beginning with adenine. The complex is probably involved in the transfer of the threonylcarbamoyl moiety of threonylcarbamoyl-AMP (TC-AMP) to the N6 group of A37. GON7 likely plays a supporting role to the catalytic subunit KAE1 in the complex. The EKC/KEOPS complex also promotes both telomere uncapping and telomere elongation. The complex is required for efficient recruitment of transcriptional coactivators.</text>
</comment>
<evidence type="ECO:0000256" key="8">
    <source>
        <dbReference type="ARBA" id="ARBA00022895"/>
    </source>
</evidence>
<evidence type="ECO:0000313" key="16">
    <source>
        <dbReference type="Proteomes" id="UP000515788"/>
    </source>
</evidence>
<dbReference type="GO" id="GO:0008033">
    <property type="term" value="P:tRNA processing"/>
    <property type="evidence" value="ECO:0007669"/>
    <property type="project" value="UniProtKB-KW"/>
</dbReference>
<dbReference type="RefSeq" id="XP_037137049.1">
    <property type="nucleotide sequence ID" value="XM_037281154.1"/>
</dbReference>